<evidence type="ECO:0000259" key="2">
    <source>
        <dbReference type="Pfam" id="PF02866"/>
    </source>
</evidence>
<dbReference type="Pfam" id="PF02866">
    <property type="entry name" value="Ldh_1_C"/>
    <property type="match status" value="1"/>
</dbReference>
<dbReference type="GO" id="GO:0016616">
    <property type="term" value="F:oxidoreductase activity, acting on the CH-OH group of donors, NAD or NADP as acceptor"/>
    <property type="evidence" value="ECO:0007669"/>
    <property type="project" value="InterPro"/>
</dbReference>
<evidence type="ECO:0000313" key="4">
    <source>
        <dbReference type="Proteomes" id="UP000023152"/>
    </source>
</evidence>
<comment type="caution">
    <text evidence="3">The sequence shown here is derived from an EMBL/GenBank/DDBJ whole genome shotgun (WGS) entry which is preliminary data.</text>
</comment>
<evidence type="ECO:0000256" key="1">
    <source>
        <dbReference type="ARBA" id="ARBA00023002"/>
    </source>
</evidence>
<keyword evidence="1" id="KW-0560">Oxidoreductase</keyword>
<proteinExistence type="predicted"/>
<name>X6PE01_RETFI</name>
<dbReference type="GO" id="GO:0006108">
    <property type="term" value="P:malate metabolic process"/>
    <property type="evidence" value="ECO:0007669"/>
    <property type="project" value="InterPro"/>
</dbReference>
<dbReference type="EMBL" id="ASPP01001199">
    <property type="protein sequence ID" value="ETO35877.1"/>
    <property type="molecule type" value="Genomic_DNA"/>
</dbReference>
<protein>
    <submittedName>
        <fullName evidence="3">Malate dehydrogenase</fullName>
    </submittedName>
</protein>
<sequence length="142" mass="15922">MFPDLQSVRIHGVPWRELIGYFRAERFWQNEFIPKVQQRGAQIISVRGSSSAASAANAALAHTRDWVLGSPQCDWTSMAVLSQGEYGVPSGLVSSFPVLCNNGSWQIVNPSGAFTAFQQYYIEQSIKELESERDMVSEMLKF</sequence>
<accession>X6PE01</accession>
<reference evidence="3 4" key="1">
    <citation type="journal article" date="2013" name="Curr. Biol.">
        <title>The Genome of the Foraminiferan Reticulomyxa filosa.</title>
        <authorList>
            <person name="Glockner G."/>
            <person name="Hulsmann N."/>
            <person name="Schleicher M."/>
            <person name="Noegel A.A."/>
            <person name="Eichinger L."/>
            <person name="Gallinger C."/>
            <person name="Pawlowski J."/>
            <person name="Sierra R."/>
            <person name="Euteneuer U."/>
            <person name="Pillet L."/>
            <person name="Moustafa A."/>
            <person name="Platzer M."/>
            <person name="Groth M."/>
            <person name="Szafranski K."/>
            <person name="Schliwa M."/>
        </authorList>
    </citation>
    <scope>NUCLEOTIDE SEQUENCE [LARGE SCALE GENOMIC DNA]</scope>
</reference>
<dbReference type="SUPFAM" id="SSF56327">
    <property type="entry name" value="LDH C-terminal domain-like"/>
    <property type="match status" value="1"/>
</dbReference>
<dbReference type="Gene3D" id="3.90.110.10">
    <property type="entry name" value="Lactate dehydrogenase/glycoside hydrolase, family 4, C-terminal"/>
    <property type="match status" value="1"/>
</dbReference>
<feature type="domain" description="Lactate/malate dehydrogenase C-terminal" evidence="2">
    <location>
        <begin position="1"/>
        <end position="136"/>
    </location>
</feature>
<evidence type="ECO:0000313" key="3">
    <source>
        <dbReference type="EMBL" id="ETO35877.1"/>
    </source>
</evidence>
<dbReference type="OMA" id="ERFWQNE"/>
<dbReference type="PANTHER" id="PTHR23382">
    <property type="entry name" value="MALATE DEHYDROGENASE"/>
    <property type="match status" value="1"/>
</dbReference>
<dbReference type="Proteomes" id="UP000023152">
    <property type="component" value="Unassembled WGS sequence"/>
</dbReference>
<dbReference type="InterPro" id="IPR010945">
    <property type="entry name" value="Malate_DH_type2"/>
</dbReference>
<keyword evidence="4" id="KW-1185">Reference proteome</keyword>
<dbReference type="AlphaFoldDB" id="X6PE01"/>
<organism evidence="3 4">
    <name type="scientific">Reticulomyxa filosa</name>
    <dbReference type="NCBI Taxonomy" id="46433"/>
    <lineage>
        <taxon>Eukaryota</taxon>
        <taxon>Sar</taxon>
        <taxon>Rhizaria</taxon>
        <taxon>Retaria</taxon>
        <taxon>Foraminifera</taxon>
        <taxon>Monothalamids</taxon>
        <taxon>Reticulomyxidae</taxon>
        <taxon>Reticulomyxa</taxon>
    </lineage>
</organism>
<dbReference type="OrthoDB" id="4069699at2759"/>
<dbReference type="InterPro" id="IPR022383">
    <property type="entry name" value="Lactate/malate_DH_C"/>
</dbReference>
<dbReference type="InterPro" id="IPR015955">
    <property type="entry name" value="Lactate_DH/Glyco_Ohase_4_C"/>
</dbReference>
<gene>
    <name evidence="3" type="ORF">RFI_01186</name>
</gene>
<dbReference type="GO" id="GO:0016615">
    <property type="term" value="F:malate dehydrogenase activity"/>
    <property type="evidence" value="ECO:0007669"/>
    <property type="project" value="InterPro"/>
</dbReference>